<feature type="transmembrane region" description="Helical" evidence="1">
    <location>
        <begin position="68"/>
        <end position="90"/>
    </location>
</feature>
<dbReference type="PANTHER" id="PTHR46663">
    <property type="entry name" value="DIGUANYLATE CYCLASE DGCT-RELATED"/>
    <property type="match status" value="1"/>
</dbReference>
<evidence type="ECO:0000313" key="4">
    <source>
        <dbReference type="Proteomes" id="UP001055247"/>
    </source>
</evidence>
<keyword evidence="1" id="KW-0472">Membrane</keyword>
<feature type="transmembrane region" description="Helical" evidence="1">
    <location>
        <begin position="130"/>
        <end position="149"/>
    </location>
</feature>
<proteinExistence type="predicted"/>
<dbReference type="PANTHER" id="PTHR46663:SF4">
    <property type="entry name" value="DIGUANYLATE CYCLASE DGCT-RELATED"/>
    <property type="match status" value="1"/>
</dbReference>
<feature type="domain" description="GGDEF" evidence="2">
    <location>
        <begin position="247"/>
        <end position="378"/>
    </location>
</feature>
<dbReference type="AlphaFoldDB" id="A0AAV4ZL85"/>
<accession>A0AAV4ZL85</accession>
<feature type="transmembrane region" description="Helical" evidence="1">
    <location>
        <begin position="156"/>
        <end position="174"/>
    </location>
</feature>
<reference evidence="3" key="2">
    <citation type="submission" date="2021-08" db="EMBL/GenBank/DDBJ databases">
        <authorList>
            <person name="Tani A."/>
            <person name="Ola A."/>
            <person name="Ogura Y."/>
            <person name="Katsura K."/>
            <person name="Hayashi T."/>
        </authorList>
    </citation>
    <scope>NUCLEOTIDE SEQUENCE</scope>
    <source>
        <strain evidence="3">DSM 16372</strain>
    </source>
</reference>
<feature type="transmembrane region" description="Helical" evidence="1">
    <location>
        <begin position="180"/>
        <end position="199"/>
    </location>
</feature>
<dbReference type="InterPro" id="IPR000160">
    <property type="entry name" value="GGDEF_dom"/>
</dbReference>
<protein>
    <recommendedName>
        <fullName evidence="2">GGDEF domain-containing protein</fullName>
    </recommendedName>
</protein>
<sequence length="383" mass="39975">MSVKRVTVDILPRSRAIRWLAGSGAAVQPDIQARLLGAFIVPLSSAAMGLCTGVGLKVVAVARHPEAVFLWLIGAECLIFLLRAGLDYATARAEARGRAIPLDAYCALGLAWSTNIGLSAALCFATDDPVLHVLAPAIVMGIVSGVVMRDNGAPRYLVALILLCSMPLMVAALVDNEPWFRILLVLVPVFVLSTILKVFELHQLYLAALLAERASERRATHDALTGLYNRAGLMTALGRILQRCGSERFALLYLDLDGFKAINDRYGHAAGDQLLQAAATRIGAAVPSACVAARLGGDEFVVLAPDCGAAEAESLGAAVIAAVAQPYDLAGGAARVGVSIGIACAEAGFSAEDVLARADAALYRAKAGGKGRWAHAPARSEAA</sequence>
<dbReference type="Gene3D" id="3.30.70.270">
    <property type="match status" value="1"/>
</dbReference>
<feature type="transmembrane region" description="Helical" evidence="1">
    <location>
        <begin position="102"/>
        <end position="124"/>
    </location>
</feature>
<dbReference type="SUPFAM" id="SSF55073">
    <property type="entry name" value="Nucleotide cyclase"/>
    <property type="match status" value="1"/>
</dbReference>
<dbReference type="NCBIfam" id="TIGR00254">
    <property type="entry name" value="GGDEF"/>
    <property type="match status" value="1"/>
</dbReference>
<keyword evidence="1" id="KW-1133">Transmembrane helix</keyword>
<evidence type="ECO:0000256" key="1">
    <source>
        <dbReference type="SAM" id="Phobius"/>
    </source>
</evidence>
<dbReference type="Proteomes" id="UP001055247">
    <property type="component" value="Unassembled WGS sequence"/>
</dbReference>
<evidence type="ECO:0000259" key="2">
    <source>
        <dbReference type="PROSITE" id="PS50887"/>
    </source>
</evidence>
<dbReference type="InterPro" id="IPR052163">
    <property type="entry name" value="DGC-Regulatory_Protein"/>
</dbReference>
<keyword evidence="1" id="KW-0812">Transmembrane</keyword>
<dbReference type="PROSITE" id="PS50887">
    <property type="entry name" value="GGDEF"/>
    <property type="match status" value="1"/>
</dbReference>
<dbReference type="EMBL" id="BPQO01000007">
    <property type="protein sequence ID" value="GJD88586.1"/>
    <property type="molecule type" value="Genomic_DNA"/>
</dbReference>
<gene>
    <name evidence="3" type="ORF">BHAOGJBA_2106</name>
</gene>
<dbReference type="InterPro" id="IPR043128">
    <property type="entry name" value="Rev_trsase/Diguanyl_cyclase"/>
</dbReference>
<name>A0AAV4ZL85_9HYPH</name>
<comment type="caution">
    <text evidence="3">The sequence shown here is derived from an EMBL/GenBank/DDBJ whole genome shotgun (WGS) entry which is preliminary data.</text>
</comment>
<organism evidence="3 4">
    <name type="scientific">Methylobacterium hispanicum</name>
    <dbReference type="NCBI Taxonomy" id="270350"/>
    <lineage>
        <taxon>Bacteria</taxon>
        <taxon>Pseudomonadati</taxon>
        <taxon>Pseudomonadota</taxon>
        <taxon>Alphaproteobacteria</taxon>
        <taxon>Hyphomicrobiales</taxon>
        <taxon>Methylobacteriaceae</taxon>
        <taxon>Methylobacterium</taxon>
    </lineage>
</organism>
<dbReference type="RefSeq" id="WP_066918563.1">
    <property type="nucleotide sequence ID" value="NZ_BPQO01000007.1"/>
</dbReference>
<dbReference type="InterPro" id="IPR029787">
    <property type="entry name" value="Nucleotide_cyclase"/>
</dbReference>
<reference evidence="3" key="1">
    <citation type="journal article" date="2016" name="Front. Microbiol.">
        <title>Genome Sequence of the Piezophilic, Mesophilic Sulfate-Reducing Bacterium Desulfovibrio indicus J2T.</title>
        <authorList>
            <person name="Cao J."/>
            <person name="Maignien L."/>
            <person name="Shao Z."/>
            <person name="Alain K."/>
            <person name="Jebbar M."/>
        </authorList>
    </citation>
    <scope>NUCLEOTIDE SEQUENCE</scope>
    <source>
        <strain evidence="3">DSM 16372</strain>
    </source>
</reference>
<feature type="transmembrane region" description="Helical" evidence="1">
    <location>
        <begin position="35"/>
        <end position="56"/>
    </location>
</feature>
<dbReference type="SMART" id="SM00267">
    <property type="entry name" value="GGDEF"/>
    <property type="match status" value="1"/>
</dbReference>
<dbReference type="CDD" id="cd01949">
    <property type="entry name" value="GGDEF"/>
    <property type="match status" value="1"/>
</dbReference>
<evidence type="ECO:0000313" key="3">
    <source>
        <dbReference type="EMBL" id="GJD88586.1"/>
    </source>
</evidence>
<dbReference type="Pfam" id="PF00990">
    <property type="entry name" value="GGDEF"/>
    <property type="match status" value="1"/>
</dbReference>
<keyword evidence="4" id="KW-1185">Reference proteome</keyword>